<evidence type="ECO:0000313" key="1">
    <source>
        <dbReference type="EMBL" id="MCI74491.1"/>
    </source>
</evidence>
<dbReference type="EMBL" id="LXQA010861941">
    <property type="protein sequence ID" value="MCI74491.1"/>
    <property type="molecule type" value="Genomic_DNA"/>
</dbReference>
<dbReference type="AlphaFoldDB" id="A0A392ULN8"/>
<proteinExistence type="predicted"/>
<comment type="caution">
    <text evidence="1">The sequence shown here is derived from an EMBL/GenBank/DDBJ whole genome shotgun (WGS) entry which is preliminary data.</text>
</comment>
<protein>
    <submittedName>
        <fullName evidence="1">Uncharacterized protein</fullName>
    </submittedName>
</protein>
<organism evidence="1 2">
    <name type="scientific">Trifolium medium</name>
    <dbReference type="NCBI Taxonomy" id="97028"/>
    <lineage>
        <taxon>Eukaryota</taxon>
        <taxon>Viridiplantae</taxon>
        <taxon>Streptophyta</taxon>
        <taxon>Embryophyta</taxon>
        <taxon>Tracheophyta</taxon>
        <taxon>Spermatophyta</taxon>
        <taxon>Magnoliopsida</taxon>
        <taxon>eudicotyledons</taxon>
        <taxon>Gunneridae</taxon>
        <taxon>Pentapetalae</taxon>
        <taxon>rosids</taxon>
        <taxon>fabids</taxon>
        <taxon>Fabales</taxon>
        <taxon>Fabaceae</taxon>
        <taxon>Papilionoideae</taxon>
        <taxon>50 kb inversion clade</taxon>
        <taxon>NPAAA clade</taxon>
        <taxon>Hologalegina</taxon>
        <taxon>IRL clade</taxon>
        <taxon>Trifolieae</taxon>
        <taxon>Trifolium</taxon>
    </lineage>
</organism>
<reference evidence="1 2" key="1">
    <citation type="journal article" date="2018" name="Front. Plant Sci.">
        <title>Red Clover (Trifolium pratense) and Zigzag Clover (T. medium) - A Picture of Genomic Similarities and Differences.</title>
        <authorList>
            <person name="Dluhosova J."/>
            <person name="Istvanek J."/>
            <person name="Nedelnik J."/>
            <person name="Repkova J."/>
        </authorList>
    </citation>
    <scope>NUCLEOTIDE SEQUENCE [LARGE SCALE GENOMIC DNA]</scope>
    <source>
        <strain evidence="2">cv. 10/8</strain>
        <tissue evidence="1">Leaf</tissue>
    </source>
</reference>
<keyword evidence="2" id="KW-1185">Reference proteome</keyword>
<accession>A0A392ULN8</accession>
<feature type="non-terminal residue" evidence="1">
    <location>
        <position position="55"/>
    </location>
</feature>
<sequence>MFNVFEAMKRYDEEEPQCYCVDAIEVVEDECKVQSPSPPVERVVDLIDEQEAEWD</sequence>
<dbReference type="Proteomes" id="UP000265520">
    <property type="component" value="Unassembled WGS sequence"/>
</dbReference>
<name>A0A392ULN8_9FABA</name>
<evidence type="ECO:0000313" key="2">
    <source>
        <dbReference type="Proteomes" id="UP000265520"/>
    </source>
</evidence>